<reference evidence="2 3" key="1">
    <citation type="journal article" date="2013" name="Biodegradation">
        <title>Quantitative proteomic analysis of ibuprofen-degrading Patulibacter sp. strain I11.</title>
        <authorList>
            <person name="Almeida B."/>
            <person name="Kjeldal H."/>
            <person name="Lolas I."/>
            <person name="Knudsen A.D."/>
            <person name="Carvalho G."/>
            <person name="Nielsen K.L."/>
            <person name="Barreto Crespo M.T."/>
            <person name="Stensballe A."/>
            <person name="Nielsen J.L."/>
        </authorList>
    </citation>
    <scope>NUCLEOTIDE SEQUENCE [LARGE SCALE GENOMIC DNA]</scope>
    <source>
        <strain evidence="2 3">I11</strain>
    </source>
</reference>
<dbReference type="EMBL" id="AGUD01000250">
    <property type="protein sequence ID" value="EHN09834.1"/>
    <property type="molecule type" value="Genomic_DNA"/>
</dbReference>
<keyword evidence="3" id="KW-1185">Reference proteome</keyword>
<protein>
    <recommendedName>
        <fullName evidence="4">Integral membrane protein</fullName>
    </recommendedName>
</protein>
<sequence length="154" mass="16647">MSSEPRSGETDSERHTRQIAELLQETRVAAVGVQVITGFLLAVPFTAELHGLQRGAYVVTLLATMLGTGFFLAPSVLHRVLLHHGQAAWLVAVGSRLLLAGSAATSVALVAAATMVGDRVLDGWLALLPPVWTGLWLLLLWLVLPLARRRQLER</sequence>
<feature type="transmembrane region" description="Helical" evidence="1">
    <location>
        <begin position="27"/>
        <end position="45"/>
    </location>
</feature>
<gene>
    <name evidence="2" type="ORF">PAI11_33360</name>
</gene>
<keyword evidence="1" id="KW-0472">Membrane</keyword>
<feature type="transmembrane region" description="Helical" evidence="1">
    <location>
        <begin position="57"/>
        <end position="77"/>
    </location>
</feature>
<dbReference type="Pfam" id="PF19853">
    <property type="entry name" value="DUF6328"/>
    <property type="match status" value="1"/>
</dbReference>
<proteinExistence type="predicted"/>
<evidence type="ECO:0000313" key="2">
    <source>
        <dbReference type="EMBL" id="EHN09834.1"/>
    </source>
</evidence>
<comment type="caution">
    <text evidence="2">The sequence shown here is derived from an EMBL/GenBank/DDBJ whole genome shotgun (WGS) entry which is preliminary data.</text>
</comment>
<dbReference type="RefSeq" id="WP_007577297.1">
    <property type="nucleotide sequence ID" value="NZ_AGUD01000250.1"/>
</dbReference>
<dbReference type="AlphaFoldDB" id="H0E921"/>
<dbReference type="OrthoDB" id="3625784at2"/>
<dbReference type="InterPro" id="IPR046291">
    <property type="entry name" value="DUF6328"/>
</dbReference>
<organism evidence="2 3">
    <name type="scientific">Patulibacter medicamentivorans</name>
    <dbReference type="NCBI Taxonomy" id="1097667"/>
    <lineage>
        <taxon>Bacteria</taxon>
        <taxon>Bacillati</taxon>
        <taxon>Actinomycetota</taxon>
        <taxon>Thermoleophilia</taxon>
        <taxon>Solirubrobacterales</taxon>
        <taxon>Patulibacteraceae</taxon>
        <taxon>Patulibacter</taxon>
    </lineage>
</organism>
<feature type="transmembrane region" description="Helical" evidence="1">
    <location>
        <begin position="89"/>
        <end position="112"/>
    </location>
</feature>
<evidence type="ECO:0000256" key="1">
    <source>
        <dbReference type="SAM" id="Phobius"/>
    </source>
</evidence>
<name>H0E921_9ACTN</name>
<evidence type="ECO:0008006" key="4">
    <source>
        <dbReference type="Google" id="ProtNLM"/>
    </source>
</evidence>
<feature type="transmembrane region" description="Helical" evidence="1">
    <location>
        <begin position="124"/>
        <end position="144"/>
    </location>
</feature>
<keyword evidence="1" id="KW-0812">Transmembrane</keyword>
<keyword evidence="1" id="KW-1133">Transmembrane helix</keyword>
<evidence type="ECO:0000313" key="3">
    <source>
        <dbReference type="Proteomes" id="UP000005143"/>
    </source>
</evidence>
<dbReference type="Proteomes" id="UP000005143">
    <property type="component" value="Unassembled WGS sequence"/>
</dbReference>
<accession>H0E921</accession>